<proteinExistence type="predicted"/>
<evidence type="ECO:0000313" key="2">
    <source>
        <dbReference type="EMBL" id="CEM07730.1"/>
    </source>
</evidence>
<gene>
    <name evidence="2" type="ORF">Cvel_15336</name>
</gene>
<feature type="region of interest" description="Disordered" evidence="1">
    <location>
        <begin position="265"/>
        <end position="297"/>
    </location>
</feature>
<evidence type="ECO:0000256" key="1">
    <source>
        <dbReference type="SAM" id="MobiDB-lite"/>
    </source>
</evidence>
<protein>
    <submittedName>
        <fullName evidence="2">Uncharacterized protein</fullName>
    </submittedName>
</protein>
<feature type="compositionally biased region" description="Low complexity" evidence="1">
    <location>
        <begin position="269"/>
        <end position="281"/>
    </location>
</feature>
<feature type="region of interest" description="Disordered" evidence="1">
    <location>
        <begin position="789"/>
        <end position="928"/>
    </location>
</feature>
<feature type="compositionally biased region" description="Basic and acidic residues" evidence="1">
    <location>
        <begin position="916"/>
        <end position="928"/>
    </location>
</feature>
<dbReference type="EMBL" id="CDMZ01000142">
    <property type="protein sequence ID" value="CEM07730.1"/>
    <property type="molecule type" value="Genomic_DNA"/>
</dbReference>
<name>A0A0G4F5H5_9ALVE</name>
<sequence length="1095" mass="117416">MKTKKTIPDNGALDEALDLTLVESSEEHDKTEKVDRSIPALVPRFRRHMRPCFSSFQGIEGSPCMLRFNPSGTLVGPSASSSAPTAVAATECVFEAVEWTDDQTLVAGGRARVGSRNSAGKCVRGPEQLFLVALRVHTGSSGEVQKKSAGLSALRFFFQAETVRDLCLPHCTSIAVWPQRDARFIAVGDSRGFVTIFALSQSDAGQEGAGRQTDLHAAAAESRNSLLQPHEWFHRVARVGPLSPHADARGGQELLDISLSGRVPLSAQPSRSSRGPPFFSRCAQRNRKPNGTEGGGVVFKRRRTIGEGAKTRSARGSRIEWESKAKVRDLDLWIVALTGSGLVRLSCLPCARGASEEPAATIWVGHGGFDFPLSSSEPVSKNQHVASIAWGPWGQYALSVSPGGGAVVVDVLSGEAGVHLVLGLLEEGRGRRGEESLNSLECRPVCARGDDGGLLETAERLGKPAPCFVSGAFSADGKGIALGTSHGSVFVCDAFNGFVLRELREVMMEPGKDCPALSVSWCQKAPLVGWVSVQSEGGAAGEETRLSVVNLESSGRDTVNIPLPLGSDGSLAMGEIENVFLPPVALARSSSSFDGSLEPPRVRPCVVGSVQGNLYLCDLASTALAPLPHACLFGQEGAGSDASPVAAWTGDASILAVAEGERLALMERRERTAAELRKEGCVKVGTEEWTLSQRFNLGIPVSALAMCPLPLAQTDKTPIIAVGWSLPRGSDREFSTVEILQLGSLPQKSVSVRRPVSESLFSPFRVLLSLQGALPTPDEVQIAWWRCPPSSSSQSIQEDPEGQGKKNQEEEEKEGMQWTAEGQEGDPWVLPEVPLAADYGTDPVWNDDVQEEEGGLTEPPAMPTEKATAGHRNSKSKKGSPNQHETNEGAHADLWPTEEPHTADGQWPEGGEGEGEMDKKKERSASSKFHEGMQTLSLVLPQKSLCLWSWEDSQLKDALKSSDQQPAKSLSPVFMDDLPISSFSPRRDGRAAAAGLRKEDEADGGVLVLWGGARKSGNSEEIEPFSHDLFLDTEGESILGVYWDPSNSLLAARTDHRVFLLPTQHLLTQQHPMKSQPGLQASDGLKSSVFPILQL</sequence>
<dbReference type="VEuPathDB" id="CryptoDB:Cvel_15336"/>
<reference evidence="2" key="1">
    <citation type="submission" date="2014-11" db="EMBL/GenBank/DDBJ databases">
        <authorList>
            <person name="Otto D Thomas"/>
            <person name="Naeem Raeece"/>
        </authorList>
    </citation>
    <scope>NUCLEOTIDE SEQUENCE</scope>
</reference>
<accession>A0A0G4F5H5</accession>
<dbReference type="SUPFAM" id="SSF69322">
    <property type="entry name" value="Tricorn protease domain 2"/>
    <property type="match status" value="1"/>
</dbReference>
<dbReference type="AlphaFoldDB" id="A0A0G4F5H5"/>
<organism evidence="2">
    <name type="scientific">Chromera velia CCMP2878</name>
    <dbReference type="NCBI Taxonomy" id="1169474"/>
    <lineage>
        <taxon>Eukaryota</taxon>
        <taxon>Sar</taxon>
        <taxon>Alveolata</taxon>
        <taxon>Colpodellida</taxon>
        <taxon>Chromeraceae</taxon>
        <taxon>Chromera</taxon>
    </lineage>
</organism>